<feature type="compositionally biased region" description="Basic and acidic residues" evidence="1">
    <location>
        <begin position="517"/>
        <end position="531"/>
    </location>
</feature>
<dbReference type="GO" id="GO:0007140">
    <property type="term" value="P:male meiotic nuclear division"/>
    <property type="evidence" value="ECO:0007669"/>
    <property type="project" value="InterPro"/>
</dbReference>
<evidence type="ECO:0000313" key="3">
    <source>
        <dbReference type="EnsemblMetazoa" id="G3155.1:cds"/>
    </source>
</evidence>
<feature type="compositionally biased region" description="Polar residues" evidence="1">
    <location>
        <begin position="983"/>
        <end position="1007"/>
    </location>
</feature>
<organism evidence="3 4">
    <name type="scientific">Magallana gigas</name>
    <name type="common">Pacific oyster</name>
    <name type="synonym">Crassostrea gigas</name>
    <dbReference type="NCBI Taxonomy" id="29159"/>
    <lineage>
        <taxon>Eukaryota</taxon>
        <taxon>Metazoa</taxon>
        <taxon>Spiralia</taxon>
        <taxon>Lophotrochozoa</taxon>
        <taxon>Mollusca</taxon>
        <taxon>Bivalvia</taxon>
        <taxon>Autobranchia</taxon>
        <taxon>Pteriomorphia</taxon>
        <taxon>Ostreida</taxon>
        <taxon>Ostreoidea</taxon>
        <taxon>Ostreidae</taxon>
        <taxon>Magallana</taxon>
    </lineage>
</organism>
<accession>A0A8W8M688</accession>
<dbReference type="PANTHER" id="PTHR22380:SF1">
    <property type="entry name" value="TESTIS-EXPRESSED PROTEIN 15"/>
    <property type="match status" value="1"/>
</dbReference>
<feature type="compositionally biased region" description="Basic and acidic residues" evidence="1">
    <location>
        <begin position="809"/>
        <end position="826"/>
    </location>
</feature>
<dbReference type="GO" id="GO:0005634">
    <property type="term" value="C:nucleus"/>
    <property type="evidence" value="ECO:0007669"/>
    <property type="project" value="TreeGrafter"/>
</dbReference>
<feature type="region of interest" description="Disordered" evidence="1">
    <location>
        <begin position="279"/>
        <end position="308"/>
    </location>
</feature>
<dbReference type="InterPro" id="IPR022188">
    <property type="entry name" value="TASOR_DUF3715"/>
</dbReference>
<feature type="domain" description="TASOR pseudo-PARP" evidence="2">
    <location>
        <begin position="64"/>
        <end position="213"/>
    </location>
</feature>
<dbReference type="InterPro" id="IPR026616">
    <property type="entry name" value="TEX15"/>
</dbReference>
<protein>
    <recommendedName>
        <fullName evidence="2">TASOR pseudo-PARP domain-containing protein</fullName>
    </recommendedName>
</protein>
<feature type="compositionally biased region" description="Basic and acidic residues" evidence="1">
    <location>
        <begin position="871"/>
        <end position="884"/>
    </location>
</feature>
<dbReference type="EnsemblMetazoa" id="G3155.1">
    <property type="protein sequence ID" value="G3155.1:cds"/>
    <property type="gene ID" value="G3155"/>
</dbReference>
<sequence length="1340" mass="153856">MMNPSKRMLHEVELNSLDVSNLMWDIQKTCVTNEDIEYLWEIKQVWLVRNKELTERYERKRKLMKSLGRTEEETKDDLLFMAEGFNNVQRICEIGPRCKEKKNNVLGDTQYGIHMNRHYDILTRFMVFKNFQQANYLVILRGMLGRVKKVKPFFTGEYGCIAPTPNYDCHLAENAPDLTSIDISDAIAYNFAYMYEYDEETIIPMNYPSHVLPIAVLRLHRTRNRLDRTVLLNYTRERDLALSKNIQRLKNETKPLKHLPRSAPHKKYVVEGRRSGTRLISDVPIEPPSEKPPGETTKKLEKFRRPSALSGGTGMGYMFFRRPFNKMPTTWQRMFGFHSKRKGKSSHSPKKRVRDRSRSRSQNREPEKRKRSRTRSPKSSSSKSREKNLFELFDNSKQNQTSDSSSDDEKSNNGVTKQTTKCVVVDKKPSISSIDTGCKKTVDQKSSGNHTPTQDERQCNDVNIDVSSVKEHGRNTGSDPYVRHDSQLSRTCLDQKRQTIQDHGSTKARELSNSVTPERKPSDHGSPHVDAVKVASSETRKRSASSKDNETDLTYKLVRITLDEPDAPSIYHELRGIRIPSGEKKTLKDPRILRAMGHVIETPVMAGFGPFLRRIKEEPPEDESYGEKSEKRTKNILPVEFIKTEPENEQTEDDVEKALNELNNAIKAIQNNSSVDTDVVKIKKEPGETENCTDGKTRAEAQSGKQSDKERDRERESNTDDFLPRNMGFSSYLPEYNDDFERTARVLTEVFSEKAASPTKKVHMSMSDYFGSSNPNVYLNSTNKGNIEGKLSDINSSCEPTRSVQVPKENAEKKENNSGKAKELIKTKSSAKILESNKKEKHNEKISTTSTTYSKTVKQKKYDSKPSIASEKQKTKKPEFDSNEKLNVQRNKSRSLKTRSRSRSPASQPRKRPIEIKRKRSRSRSLSKSDRDRGRTRSKSPHLKRNKQEKHFSRSPSLDKSSFRSRPESHNSRERRRSRSVSPFCSRSNSSQDSGTKSSYKMTSNTSKDSKSTRRSLAEEIFERENSPGRLKYLEERKKIDISRRFITKAKHYKEEITKLYNDHTGGNMSNPMAFSNMQMRPEDNLNIYNNHRSSYVDLTMETETRFSERKQPTTNDEAVVNTTLSKAMTSLLKKIVFRDSSNQDDSAEGRMADMVIELVKDQMSKELKSEVMPTIASTAAQPVHPFVPYLKQERSVESLYTSNPWHSTMSGSATNEVSSGLDFPDDFLEQHYHDERAESGTNVSYSPRAPFMQRVHSGFSQPDHHSNTPHTTFRGKLLSLKTTKKTRGSSYRGRLSSSRGSFQTRGFRGSYRSRSGGHSNRRSSSYHRTFKDNSSYDKR</sequence>
<proteinExistence type="predicted"/>
<feature type="compositionally biased region" description="Basic and acidic residues" evidence="1">
    <location>
        <begin position="288"/>
        <end position="304"/>
    </location>
</feature>
<dbReference type="PANTHER" id="PTHR22380">
    <property type="entry name" value="TESTIS-EXPRESSED PROTEIN 15"/>
    <property type="match status" value="1"/>
</dbReference>
<feature type="compositionally biased region" description="Basic and acidic residues" evidence="1">
    <location>
        <begin position="835"/>
        <end position="845"/>
    </location>
</feature>
<feature type="compositionally biased region" description="Low complexity" evidence="1">
    <location>
        <begin position="1289"/>
        <end position="1319"/>
    </location>
</feature>
<feature type="compositionally biased region" description="Basic and acidic residues" evidence="1">
    <location>
        <begin position="493"/>
        <end position="510"/>
    </location>
</feature>
<evidence type="ECO:0000256" key="1">
    <source>
        <dbReference type="SAM" id="MobiDB-lite"/>
    </source>
</evidence>
<feature type="compositionally biased region" description="Basic and acidic residues" evidence="1">
    <location>
        <begin position="706"/>
        <end position="718"/>
    </location>
</feature>
<feature type="compositionally biased region" description="Basic residues" evidence="1">
    <location>
        <begin position="891"/>
        <end position="902"/>
    </location>
</feature>
<name>A0A8W8M688_MAGGI</name>
<dbReference type="Pfam" id="PF12509">
    <property type="entry name" value="DUF3715"/>
    <property type="match status" value="1"/>
</dbReference>
<feature type="region of interest" description="Disordered" evidence="1">
    <location>
        <begin position="781"/>
        <end position="1023"/>
    </location>
</feature>
<feature type="region of interest" description="Disordered" evidence="1">
    <location>
        <begin position="433"/>
        <end position="460"/>
    </location>
</feature>
<feature type="compositionally biased region" description="Basic and acidic residues" evidence="1">
    <location>
        <begin position="1008"/>
        <end position="1023"/>
    </location>
</feature>
<feature type="compositionally biased region" description="Basic and acidic residues" evidence="1">
    <location>
        <begin position="1330"/>
        <end position="1340"/>
    </location>
</feature>
<feature type="compositionally biased region" description="Basic and acidic residues" evidence="1">
    <location>
        <begin position="356"/>
        <end position="368"/>
    </location>
</feature>
<feature type="compositionally biased region" description="Basic residues" evidence="1">
    <location>
        <begin position="936"/>
        <end position="948"/>
    </location>
</feature>
<feature type="compositionally biased region" description="Basic residues" evidence="1">
    <location>
        <begin position="338"/>
        <end position="355"/>
    </location>
</feature>
<feature type="compositionally biased region" description="Polar residues" evidence="1">
    <location>
        <begin position="793"/>
        <end position="804"/>
    </location>
</feature>
<feature type="compositionally biased region" description="Basic and acidic residues" evidence="1">
    <location>
        <begin position="961"/>
        <end position="972"/>
    </location>
</feature>
<keyword evidence="4" id="KW-1185">Reference proteome</keyword>
<dbReference type="Proteomes" id="UP000005408">
    <property type="component" value="Unassembled WGS sequence"/>
</dbReference>
<feature type="region of interest" description="Disordered" evidence="1">
    <location>
        <begin position="1256"/>
        <end position="1340"/>
    </location>
</feature>
<feature type="region of interest" description="Disordered" evidence="1">
    <location>
        <begin position="684"/>
        <end position="732"/>
    </location>
</feature>
<feature type="region of interest" description="Disordered" evidence="1">
    <location>
        <begin position="336"/>
        <end position="416"/>
    </location>
</feature>
<feature type="compositionally biased region" description="Basic and acidic residues" evidence="1">
    <location>
        <begin position="684"/>
        <end position="699"/>
    </location>
</feature>
<reference evidence="3" key="1">
    <citation type="submission" date="2022-08" db="UniProtKB">
        <authorList>
            <consortium name="EnsemblMetazoa"/>
        </authorList>
    </citation>
    <scope>IDENTIFICATION</scope>
    <source>
        <strain evidence="3">05x7-T-G4-1.051#20</strain>
    </source>
</reference>
<evidence type="ECO:0000259" key="2">
    <source>
        <dbReference type="Pfam" id="PF12509"/>
    </source>
</evidence>
<dbReference type="GO" id="GO:0007130">
    <property type="term" value="P:synaptonemal complex assembly"/>
    <property type="evidence" value="ECO:0007669"/>
    <property type="project" value="TreeGrafter"/>
</dbReference>
<feature type="compositionally biased region" description="Low complexity" evidence="1">
    <location>
        <begin position="846"/>
        <end position="856"/>
    </location>
</feature>
<feature type="compositionally biased region" description="Basic and acidic residues" evidence="1">
    <location>
        <begin position="538"/>
        <end position="550"/>
    </location>
</feature>
<evidence type="ECO:0000313" key="4">
    <source>
        <dbReference type="Proteomes" id="UP000005408"/>
    </source>
</evidence>
<feature type="region of interest" description="Disordered" evidence="1">
    <location>
        <begin position="493"/>
        <end position="550"/>
    </location>
</feature>
<dbReference type="GO" id="GO:0010569">
    <property type="term" value="P:regulation of double-strand break repair via homologous recombination"/>
    <property type="evidence" value="ECO:0007669"/>
    <property type="project" value="InterPro"/>
</dbReference>